<keyword evidence="3" id="KW-1185">Reference proteome</keyword>
<evidence type="ECO:0000313" key="2">
    <source>
        <dbReference type="EMBL" id="VEU76138.1"/>
    </source>
</evidence>
<dbReference type="EMBL" id="LR215039">
    <property type="protein sequence ID" value="VEU76138.1"/>
    <property type="molecule type" value="Genomic_DNA"/>
</dbReference>
<feature type="transmembrane region" description="Helical" evidence="1">
    <location>
        <begin position="20"/>
        <end position="40"/>
    </location>
</feature>
<name>A0A449B6K1_9BACT</name>
<dbReference type="AlphaFoldDB" id="A0A449B6K1"/>
<evidence type="ECO:0000256" key="1">
    <source>
        <dbReference type="SAM" id="Phobius"/>
    </source>
</evidence>
<feature type="transmembrane region" description="Helical" evidence="1">
    <location>
        <begin position="106"/>
        <end position="134"/>
    </location>
</feature>
<evidence type="ECO:0000313" key="3">
    <source>
        <dbReference type="Proteomes" id="UP000289497"/>
    </source>
</evidence>
<accession>A0A449B6K1</accession>
<keyword evidence="1" id="KW-0812">Transmembrane</keyword>
<feature type="transmembrane region" description="Helical" evidence="1">
    <location>
        <begin position="52"/>
        <end position="76"/>
    </location>
</feature>
<dbReference type="RefSeq" id="WP_036433875.1">
    <property type="nucleotide sequence ID" value="NZ_LR215039.1"/>
</dbReference>
<protein>
    <submittedName>
        <fullName evidence="2">Uncharacterized protein</fullName>
    </submittedName>
</protein>
<sequence>MDNYDSKINTLRSSQLAGMWFIFLNAFSLFIAILFTSILYSTVWTPSGAYTMFIFTTVFWIFWFLSLVISTFFVVFKSFNLYVKLQFWNKYEKLNINEHNLYIQKILTIVAIGLIPLCGVGILLLFGVAILLWINSMSIKKEIQLNQNN</sequence>
<keyword evidence="1" id="KW-0472">Membrane</keyword>
<proteinExistence type="predicted"/>
<dbReference type="KEGG" id="mcou:NCTC10179_00308"/>
<reference evidence="2 3" key="1">
    <citation type="submission" date="2019-01" db="EMBL/GenBank/DDBJ databases">
        <authorList>
            <consortium name="Pathogen Informatics"/>
        </authorList>
    </citation>
    <scope>NUCLEOTIDE SEQUENCE [LARGE SCALE GENOMIC DNA]</scope>
    <source>
        <strain evidence="2 3">NCTC10179</strain>
    </source>
</reference>
<keyword evidence="1" id="KW-1133">Transmembrane helix</keyword>
<gene>
    <name evidence="2" type="ORF">NCTC10179_00308</name>
</gene>
<dbReference type="Proteomes" id="UP000289497">
    <property type="component" value="Chromosome"/>
</dbReference>
<organism evidence="2 3">
    <name type="scientific">Mycoplasmopsis columboralis</name>
    <dbReference type="NCBI Taxonomy" id="171282"/>
    <lineage>
        <taxon>Bacteria</taxon>
        <taxon>Bacillati</taxon>
        <taxon>Mycoplasmatota</taxon>
        <taxon>Mycoplasmoidales</taxon>
        <taxon>Metamycoplasmataceae</taxon>
        <taxon>Mycoplasmopsis</taxon>
    </lineage>
</organism>